<dbReference type="PANTHER" id="PTHR10963:SF55">
    <property type="entry name" value="GLYCOSIDE HYDROLASE FAMILY 16 PROTEIN"/>
    <property type="match status" value="1"/>
</dbReference>
<dbReference type="PROSITE" id="PS51762">
    <property type="entry name" value="GH16_2"/>
    <property type="match status" value="1"/>
</dbReference>
<evidence type="ECO:0000313" key="5">
    <source>
        <dbReference type="Proteomes" id="UP000253094"/>
    </source>
</evidence>
<feature type="signal peptide" evidence="2">
    <location>
        <begin position="1"/>
        <end position="33"/>
    </location>
</feature>
<keyword evidence="2" id="KW-0732">Signal</keyword>
<dbReference type="SUPFAM" id="SSF50370">
    <property type="entry name" value="Ricin B-like lectins"/>
    <property type="match status" value="1"/>
</dbReference>
<dbReference type="Gene3D" id="2.60.120.200">
    <property type="match status" value="1"/>
</dbReference>
<dbReference type="RefSeq" id="WP_114027787.1">
    <property type="nucleotide sequence ID" value="NZ_QOIL01000003.1"/>
</dbReference>
<feature type="chain" id="PRO_5016860201" evidence="2">
    <location>
        <begin position="34"/>
        <end position="415"/>
    </location>
</feature>
<evidence type="ECO:0000256" key="2">
    <source>
        <dbReference type="SAM" id="SignalP"/>
    </source>
</evidence>
<dbReference type="OrthoDB" id="9809583at2"/>
<dbReference type="Gene3D" id="2.80.10.50">
    <property type="match status" value="1"/>
</dbReference>
<keyword evidence="5" id="KW-1185">Reference proteome</keyword>
<name>A0A367FPG6_9ACTN</name>
<dbReference type="Pfam" id="PF00722">
    <property type="entry name" value="Glyco_hydro_16"/>
    <property type="match status" value="1"/>
</dbReference>
<reference evidence="4 5" key="1">
    <citation type="submission" date="2018-06" db="EMBL/GenBank/DDBJ databases">
        <title>Sphaerisporangium craniellae sp. nov., isolated from a marine sponge in the South China Sea.</title>
        <authorList>
            <person name="Li L."/>
        </authorList>
    </citation>
    <scope>NUCLEOTIDE SEQUENCE [LARGE SCALE GENOMIC DNA]</scope>
    <source>
        <strain evidence="4 5">CCTCC AA 208026</strain>
    </source>
</reference>
<dbReference type="InterPro" id="IPR035992">
    <property type="entry name" value="Ricin_B-like_lectins"/>
</dbReference>
<dbReference type="InterPro" id="IPR000772">
    <property type="entry name" value="Ricin_B_lectin"/>
</dbReference>
<evidence type="ECO:0000313" key="4">
    <source>
        <dbReference type="EMBL" id="RCG32171.1"/>
    </source>
</evidence>
<dbReference type="PROSITE" id="PS51318">
    <property type="entry name" value="TAT"/>
    <property type="match status" value="1"/>
</dbReference>
<dbReference type="SMART" id="SM00458">
    <property type="entry name" value="RICIN"/>
    <property type="match status" value="1"/>
</dbReference>
<dbReference type="Proteomes" id="UP000253094">
    <property type="component" value="Unassembled WGS sequence"/>
</dbReference>
<feature type="domain" description="GH16" evidence="3">
    <location>
        <begin position="29"/>
        <end position="285"/>
    </location>
</feature>
<dbReference type="AlphaFoldDB" id="A0A367FPG6"/>
<organism evidence="4 5">
    <name type="scientific">Sphaerisporangium album</name>
    <dbReference type="NCBI Taxonomy" id="509200"/>
    <lineage>
        <taxon>Bacteria</taxon>
        <taxon>Bacillati</taxon>
        <taxon>Actinomycetota</taxon>
        <taxon>Actinomycetes</taxon>
        <taxon>Streptosporangiales</taxon>
        <taxon>Streptosporangiaceae</taxon>
        <taxon>Sphaerisporangium</taxon>
    </lineage>
</organism>
<dbReference type="InterPro" id="IPR013320">
    <property type="entry name" value="ConA-like_dom_sf"/>
</dbReference>
<dbReference type="CDD" id="cd08023">
    <property type="entry name" value="GH16_laminarinase_like"/>
    <property type="match status" value="1"/>
</dbReference>
<protein>
    <submittedName>
        <fullName evidence="4">1,3-beta-glucanase</fullName>
    </submittedName>
</protein>
<dbReference type="PANTHER" id="PTHR10963">
    <property type="entry name" value="GLYCOSYL HYDROLASE-RELATED"/>
    <property type="match status" value="1"/>
</dbReference>
<sequence length="415" mass="43946">MVRPPSSRTLLSIGAALVAVLALLVPMSGTASAAPAPGPLVWSDEFNGASGSAVDQSKWRFDIGGSGWGNNEQQYYTNSTRNAAMDGAGNLVITARRENPSNYQCHYGTCQYTSARLLTSATFTRAYGRFEARMKLPRGQGIWPAFWMLGNDIGSVGWPNSGEIDIMENIGREPSTVHGTIHGPGYSGGGGIGAPYSISGAFADAFHTFAVDWSPNLIIWYVDGNEYQRRTPADLGGNRWVFDHPFFMIMNLAVGGYWPGYPDGSTTFPQTLTVDYVRVYASPTGGPGPSGQITGIGGKCVDVAGANPANGTAVQLWDCNGTTAQSWAWNSDGSVRALGKCLDVTAASTANGAKVQLYDCNGTGAQKWTYNTGTGQIVNPQANKCLDATGGSSANGTRLQIWDCSGAANQKWTRS</sequence>
<dbReference type="InterPro" id="IPR006311">
    <property type="entry name" value="TAT_signal"/>
</dbReference>
<dbReference type="EMBL" id="QOIL01000003">
    <property type="protein sequence ID" value="RCG32171.1"/>
    <property type="molecule type" value="Genomic_DNA"/>
</dbReference>
<accession>A0A367FPG6</accession>
<dbReference type="SUPFAM" id="SSF49899">
    <property type="entry name" value="Concanavalin A-like lectins/glucanases"/>
    <property type="match status" value="1"/>
</dbReference>
<dbReference type="GO" id="GO:0005975">
    <property type="term" value="P:carbohydrate metabolic process"/>
    <property type="evidence" value="ECO:0007669"/>
    <property type="project" value="InterPro"/>
</dbReference>
<dbReference type="InterPro" id="IPR000757">
    <property type="entry name" value="Beta-glucanase-like"/>
</dbReference>
<comment type="caution">
    <text evidence="4">The sequence shown here is derived from an EMBL/GenBank/DDBJ whole genome shotgun (WGS) entry which is preliminary data.</text>
</comment>
<dbReference type="InterPro" id="IPR050546">
    <property type="entry name" value="Glycosyl_Hydrlase_16"/>
</dbReference>
<evidence type="ECO:0000256" key="1">
    <source>
        <dbReference type="ARBA" id="ARBA00006865"/>
    </source>
</evidence>
<dbReference type="GO" id="GO:0004553">
    <property type="term" value="F:hydrolase activity, hydrolyzing O-glycosyl compounds"/>
    <property type="evidence" value="ECO:0007669"/>
    <property type="project" value="InterPro"/>
</dbReference>
<dbReference type="CDD" id="cd23451">
    <property type="entry name" value="beta-trefoil_Ricin_laminarinase"/>
    <property type="match status" value="1"/>
</dbReference>
<gene>
    <name evidence="4" type="ORF">DQ384_06595</name>
</gene>
<dbReference type="PROSITE" id="PS50231">
    <property type="entry name" value="RICIN_B_LECTIN"/>
    <property type="match status" value="1"/>
</dbReference>
<dbReference type="Pfam" id="PF00652">
    <property type="entry name" value="Ricin_B_lectin"/>
    <property type="match status" value="1"/>
</dbReference>
<proteinExistence type="inferred from homology"/>
<comment type="similarity">
    <text evidence="1">Belongs to the glycosyl hydrolase 16 family.</text>
</comment>
<evidence type="ECO:0000259" key="3">
    <source>
        <dbReference type="PROSITE" id="PS51762"/>
    </source>
</evidence>